<gene>
    <name evidence="2" type="ORF">DSO09_03180</name>
</gene>
<evidence type="ECO:0000256" key="1">
    <source>
        <dbReference type="SAM" id="Phobius"/>
    </source>
</evidence>
<feature type="transmembrane region" description="Helical" evidence="1">
    <location>
        <begin position="64"/>
        <end position="84"/>
    </location>
</feature>
<protein>
    <recommendedName>
        <fullName evidence="4">CPBP family intramembrane metalloprotease</fullName>
    </recommendedName>
</protein>
<feature type="transmembrane region" description="Helical" evidence="1">
    <location>
        <begin position="198"/>
        <end position="220"/>
    </location>
</feature>
<evidence type="ECO:0000313" key="2">
    <source>
        <dbReference type="EMBL" id="TDA38861.1"/>
    </source>
</evidence>
<dbReference type="EMBL" id="QNVI01000041">
    <property type="protein sequence ID" value="TDA38861.1"/>
    <property type="molecule type" value="Genomic_DNA"/>
</dbReference>
<organism evidence="2 3">
    <name type="scientific">Thermoproteota archaeon</name>
    <dbReference type="NCBI Taxonomy" id="2056631"/>
    <lineage>
        <taxon>Archaea</taxon>
        <taxon>Thermoproteota</taxon>
    </lineage>
</organism>
<feature type="transmembrane region" description="Helical" evidence="1">
    <location>
        <begin position="158"/>
        <end position="178"/>
    </location>
</feature>
<name>A0A523BD36_9CREN</name>
<feature type="transmembrane region" description="Helical" evidence="1">
    <location>
        <begin position="105"/>
        <end position="124"/>
    </location>
</feature>
<dbReference type="Proteomes" id="UP000317265">
    <property type="component" value="Unassembled WGS sequence"/>
</dbReference>
<keyword evidence="1" id="KW-0472">Membrane</keyword>
<dbReference type="AlphaFoldDB" id="A0A523BD36"/>
<evidence type="ECO:0000313" key="3">
    <source>
        <dbReference type="Proteomes" id="UP000317265"/>
    </source>
</evidence>
<keyword evidence="1" id="KW-0812">Transmembrane</keyword>
<feature type="transmembrane region" description="Helical" evidence="1">
    <location>
        <begin position="269"/>
        <end position="291"/>
    </location>
</feature>
<keyword evidence="1" id="KW-1133">Transmembrane helix</keyword>
<feature type="transmembrane region" description="Helical" evidence="1">
    <location>
        <begin position="232"/>
        <end position="257"/>
    </location>
</feature>
<comment type="caution">
    <text evidence="2">The sequence shown here is derived from an EMBL/GenBank/DDBJ whole genome shotgun (WGS) entry which is preliminary data.</text>
</comment>
<evidence type="ECO:0008006" key="4">
    <source>
        <dbReference type="Google" id="ProtNLM"/>
    </source>
</evidence>
<reference evidence="2 3" key="1">
    <citation type="journal article" date="2019" name="Nat. Microbiol.">
        <title>Expanding anaerobic alkane metabolism in the domain of Archaea.</title>
        <authorList>
            <person name="Wang Y."/>
            <person name="Wegener G."/>
            <person name="Hou J."/>
            <person name="Wang F."/>
            <person name="Xiao X."/>
        </authorList>
    </citation>
    <scope>NUCLEOTIDE SEQUENCE [LARGE SCALE GENOMIC DNA]</scope>
    <source>
        <strain evidence="2">WYZ-LMO11</strain>
    </source>
</reference>
<feature type="transmembrane region" description="Helical" evidence="1">
    <location>
        <begin position="130"/>
        <end position="151"/>
    </location>
</feature>
<proteinExistence type="predicted"/>
<accession>A0A523BD36</accession>
<feature type="transmembrane region" description="Helical" evidence="1">
    <location>
        <begin position="12"/>
        <end position="35"/>
    </location>
</feature>
<sequence>MEDYSFKLFNRIYGILSFLCFITYIISLILIISFINFNISKSISTIKLNLLYFYSIKIPIEINLWQLLIIIYIIFIICFLISYFSYEKYPITKLIKEGIFSERNFLINMPFFSSFTFIIILLIHKFEETIGVGIGGPVYTDPLISLLSLSYAVISEEIGFRLIPILIPIGIYLLLKRYTNNFIIAIFKPGFYNVKDKWLNIIKIFLIILSSFIFSYAHLISNIWEIGKFPSTFFAGIMIGYCAVKYGFDAAILMHWYFNYYWFVIENSIFYEFSFVLTIYTALFSIIYFPIKFFKIKNR</sequence>